<dbReference type="Gene3D" id="1.20.1250.10">
    <property type="match status" value="1"/>
</dbReference>
<organism evidence="3 4">
    <name type="scientific">Acipenser oxyrinchus oxyrinchus</name>
    <dbReference type="NCBI Taxonomy" id="40147"/>
    <lineage>
        <taxon>Eukaryota</taxon>
        <taxon>Metazoa</taxon>
        <taxon>Chordata</taxon>
        <taxon>Craniata</taxon>
        <taxon>Vertebrata</taxon>
        <taxon>Euteleostomi</taxon>
        <taxon>Actinopterygii</taxon>
        <taxon>Chondrostei</taxon>
        <taxon>Acipenseriformes</taxon>
        <taxon>Acipenseridae</taxon>
        <taxon>Acipenser</taxon>
    </lineage>
</organism>
<proteinExistence type="inferred from homology"/>
<dbReference type="InterPro" id="IPR030474">
    <property type="entry name" value="IL-6/GCSF/MGF"/>
</dbReference>
<evidence type="ECO:0000313" key="3">
    <source>
        <dbReference type="EMBL" id="KAK1160215.1"/>
    </source>
</evidence>
<gene>
    <name evidence="3" type="primary">CSF3</name>
    <name evidence="3" type="ORF">AOXY_G20317</name>
</gene>
<keyword evidence="2" id="KW-0732">Signal</keyword>
<dbReference type="InterPro" id="IPR040117">
    <property type="entry name" value="GCSF/MGF"/>
</dbReference>
<dbReference type="SUPFAM" id="SSF47266">
    <property type="entry name" value="4-helical cytokines"/>
    <property type="match status" value="1"/>
</dbReference>
<evidence type="ECO:0000313" key="4">
    <source>
        <dbReference type="Proteomes" id="UP001230051"/>
    </source>
</evidence>
<comment type="caution">
    <text evidence="3">The sequence shown here is derived from an EMBL/GenBank/DDBJ whole genome shotgun (WGS) entry which is preliminary data.</text>
</comment>
<comment type="similarity">
    <text evidence="1">Belongs to the IL-6 superfamily.</text>
</comment>
<dbReference type="PANTHER" id="PTHR10511">
    <property type="entry name" value="GRANULOCYTE COLONY-STIMULATING FACTOR"/>
    <property type="match status" value="1"/>
</dbReference>
<reference evidence="3" key="1">
    <citation type="submission" date="2022-02" db="EMBL/GenBank/DDBJ databases">
        <title>Atlantic sturgeon de novo genome assembly.</title>
        <authorList>
            <person name="Stock M."/>
            <person name="Klopp C."/>
            <person name="Guiguen Y."/>
            <person name="Cabau C."/>
            <person name="Parinello H."/>
            <person name="Santidrian Yebra-Pimentel E."/>
            <person name="Kuhl H."/>
            <person name="Dirks R.P."/>
            <person name="Guessner J."/>
            <person name="Wuertz S."/>
            <person name="Du K."/>
            <person name="Schartl M."/>
        </authorList>
    </citation>
    <scope>NUCLEOTIDE SEQUENCE</scope>
    <source>
        <strain evidence="3">STURGEONOMICS-FGT-2020</strain>
        <tissue evidence="3">Whole blood</tissue>
    </source>
</reference>
<dbReference type="EMBL" id="JAGXEW010000020">
    <property type="protein sequence ID" value="KAK1160215.1"/>
    <property type="molecule type" value="Genomic_DNA"/>
</dbReference>
<sequence>MKLISNSLHMLSVLVGILALAAVLTRAAPLSEFSGEVGFSLEDPDFQKFVANSFDLTSKIQSELQTVLKAHALQLPSDLELGVMEARLQIPSTPLRECLSKIHVESCLARIHSGLRLYRGFLPVVQDHVELAQRRHVETLSHDAKDLLKQIHRQMLSLELPLVSYPDEEGGPSSHQPFLGGERSRSRVGSYILLRNFESFVLSVYRALRSLKRH</sequence>
<keyword evidence="4" id="KW-1185">Reference proteome</keyword>
<dbReference type="GO" id="GO:0045639">
    <property type="term" value="P:positive regulation of myeloid cell differentiation"/>
    <property type="evidence" value="ECO:0007669"/>
    <property type="project" value="InterPro"/>
</dbReference>
<accession>A0AAD8FWT3</accession>
<dbReference type="Pfam" id="PF16647">
    <property type="entry name" value="GCSF"/>
    <property type="match status" value="1"/>
</dbReference>
<name>A0AAD8FWT3_ACIOX</name>
<dbReference type="GO" id="GO:0005576">
    <property type="term" value="C:extracellular region"/>
    <property type="evidence" value="ECO:0007669"/>
    <property type="project" value="InterPro"/>
</dbReference>
<protein>
    <submittedName>
        <fullName evidence="3">Myelomonocytic growth factor-like</fullName>
    </submittedName>
</protein>
<feature type="signal peptide" evidence="2">
    <location>
        <begin position="1"/>
        <end position="27"/>
    </location>
</feature>
<evidence type="ECO:0000256" key="1">
    <source>
        <dbReference type="ARBA" id="ARBA00007432"/>
    </source>
</evidence>
<dbReference type="GO" id="GO:0006955">
    <property type="term" value="P:immune response"/>
    <property type="evidence" value="ECO:0007669"/>
    <property type="project" value="InterPro"/>
</dbReference>
<dbReference type="PRINTS" id="PR00433">
    <property type="entry name" value="IL6GCSFMGF"/>
</dbReference>
<dbReference type="GO" id="GO:0005125">
    <property type="term" value="F:cytokine activity"/>
    <property type="evidence" value="ECO:0007669"/>
    <property type="project" value="InterPro"/>
</dbReference>
<dbReference type="InterPro" id="IPR009079">
    <property type="entry name" value="4_helix_cytokine-like_core"/>
</dbReference>
<feature type="chain" id="PRO_5042051487" evidence="2">
    <location>
        <begin position="28"/>
        <end position="214"/>
    </location>
</feature>
<evidence type="ECO:0000256" key="2">
    <source>
        <dbReference type="SAM" id="SignalP"/>
    </source>
</evidence>
<dbReference type="Proteomes" id="UP001230051">
    <property type="component" value="Unassembled WGS sequence"/>
</dbReference>
<dbReference type="PANTHER" id="PTHR10511:SF2">
    <property type="entry name" value="GRANULOCYTE COLONY-STIMULATING FACTOR"/>
    <property type="match status" value="1"/>
</dbReference>
<dbReference type="AlphaFoldDB" id="A0AAD8FWT3"/>
<dbReference type="SMART" id="SM00126">
    <property type="entry name" value="IL6"/>
    <property type="match status" value="1"/>
</dbReference>